<evidence type="ECO:0000313" key="7">
    <source>
        <dbReference type="EMBL" id="DBA01200.1"/>
    </source>
</evidence>
<dbReference type="Pfam" id="PF13649">
    <property type="entry name" value="Methyltransf_25"/>
    <property type="match status" value="1"/>
</dbReference>
<keyword evidence="4" id="KW-0949">S-adenosyl-L-methionine</keyword>
<proteinExistence type="inferred from homology"/>
<name>A0AAV2Z5V3_9STRA</name>
<dbReference type="GO" id="GO:0032259">
    <property type="term" value="P:methylation"/>
    <property type="evidence" value="ECO:0007669"/>
    <property type="project" value="UniProtKB-KW"/>
</dbReference>
<reference evidence="7" key="1">
    <citation type="submission" date="2022-11" db="EMBL/GenBank/DDBJ databases">
        <authorList>
            <person name="Morgan W.R."/>
            <person name="Tartar A."/>
        </authorList>
    </citation>
    <scope>NUCLEOTIDE SEQUENCE</scope>
    <source>
        <strain evidence="7">ARSEF 373</strain>
    </source>
</reference>
<comment type="caution">
    <text evidence="7">The sequence shown here is derived from an EMBL/GenBank/DDBJ whole genome shotgun (WGS) entry which is preliminary data.</text>
</comment>
<keyword evidence="3" id="KW-0808">Transferase</keyword>
<reference evidence="7" key="2">
    <citation type="journal article" date="2023" name="Microbiol Resour">
        <title>Decontamination and Annotation of the Draft Genome Sequence of the Oomycete Lagenidium giganteum ARSEF 373.</title>
        <authorList>
            <person name="Morgan W.R."/>
            <person name="Tartar A."/>
        </authorList>
    </citation>
    <scope>NUCLEOTIDE SEQUENCE</scope>
    <source>
        <strain evidence="7">ARSEF 373</strain>
    </source>
</reference>
<dbReference type="CDD" id="cd02440">
    <property type="entry name" value="AdoMet_MTases"/>
    <property type="match status" value="1"/>
</dbReference>
<dbReference type="InterPro" id="IPR026170">
    <property type="entry name" value="FAM173A/B"/>
</dbReference>
<evidence type="ECO:0000256" key="4">
    <source>
        <dbReference type="ARBA" id="ARBA00022691"/>
    </source>
</evidence>
<protein>
    <recommendedName>
        <fullName evidence="6">Methyltransferase domain-containing protein</fullName>
    </recommendedName>
</protein>
<evidence type="ECO:0000256" key="1">
    <source>
        <dbReference type="ARBA" id="ARBA00010633"/>
    </source>
</evidence>
<evidence type="ECO:0000256" key="2">
    <source>
        <dbReference type="ARBA" id="ARBA00022603"/>
    </source>
</evidence>
<gene>
    <name evidence="7" type="ORF">N0F65_002335</name>
</gene>
<feature type="non-terminal residue" evidence="7">
    <location>
        <position position="177"/>
    </location>
</feature>
<dbReference type="PANTHER" id="PTHR13610:SF11">
    <property type="entry name" value="METHYLTRANSFERASE DOMAIN-CONTAINING PROTEIN"/>
    <property type="match status" value="1"/>
</dbReference>
<feature type="domain" description="Methyltransferase" evidence="6">
    <location>
        <begin position="49"/>
        <end position="112"/>
    </location>
</feature>
<dbReference type="EMBL" id="DAKRPA010000052">
    <property type="protein sequence ID" value="DBA01200.1"/>
    <property type="molecule type" value="Genomic_DNA"/>
</dbReference>
<sequence>MDVPVDPKAAAVPNEHCGPKLAPFTPSGEGVLEYACELLQLSNSDVLFDLGCGDARMLTFAARRHDIHCVGVEYNQELVERAQKRIQDEGMQDLVQVHHGDALQADLSTATALFMYLVPQGIKLMLPKLEEARARGVRIVTYVFSVPGWTPTDQRDYKGTKVDESDGWKGVDDRVTD</sequence>
<evidence type="ECO:0000313" key="8">
    <source>
        <dbReference type="Proteomes" id="UP001146120"/>
    </source>
</evidence>
<dbReference type="AlphaFoldDB" id="A0AAV2Z5V3"/>
<dbReference type="InterPro" id="IPR041698">
    <property type="entry name" value="Methyltransf_25"/>
</dbReference>
<dbReference type="Gene3D" id="3.40.50.150">
    <property type="entry name" value="Vaccinia Virus protein VP39"/>
    <property type="match status" value="1"/>
</dbReference>
<keyword evidence="2" id="KW-0489">Methyltransferase</keyword>
<dbReference type="GO" id="GO:1905706">
    <property type="term" value="P:regulation of mitochondrial ATP synthesis coupled proton transport"/>
    <property type="evidence" value="ECO:0007669"/>
    <property type="project" value="TreeGrafter"/>
</dbReference>
<organism evidence="7 8">
    <name type="scientific">Lagenidium giganteum</name>
    <dbReference type="NCBI Taxonomy" id="4803"/>
    <lineage>
        <taxon>Eukaryota</taxon>
        <taxon>Sar</taxon>
        <taxon>Stramenopiles</taxon>
        <taxon>Oomycota</taxon>
        <taxon>Peronosporomycetes</taxon>
        <taxon>Pythiales</taxon>
        <taxon>Pythiaceae</taxon>
    </lineage>
</organism>
<evidence type="ECO:0000256" key="5">
    <source>
        <dbReference type="SAM" id="MobiDB-lite"/>
    </source>
</evidence>
<dbReference type="Proteomes" id="UP001146120">
    <property type="component" value="Unassembled WGS sequence"/>
</dbReference>
<evidence type="ECO:0000259" key="6">
    <source>
        <dbReference type="Pfam" id="PF13649"/>
    </source>
</evidence>
<dbReference type="SUPFAM" id="SSF53335">
    <property type="entry name" value="S-adenosyl-L-methionine-dependent methyltransferases"/>
    <property type="match status" value="1"/>
</dbReference>
<keyword evidence="8" id="KW-1185">Reference proteome</keyword>
<evidence type="ECO:0000256" key="3">
    <source>
        <dbReference type="ARBA" id="ARBA00022679"/>
    </source>
</evidence>
<dbReference type="PANTHER" id="PTHR13610">
    <property type="entry name" value="METHYLTRANSFERASE DOMAIN-CONTAINING PROTEIN"/>
    <property type="match status" value="1"/>
</dbReference>
<comment type="similarity">
    <text evidence="1">Belongs to the ANT/ATPSC lysine N-methyltransferase family.</text>
</comment>
<dbReference type="GO" id="GO:0016279">
    <property type="term" value="F:protein-lysine N-methyltransferase activity"/>
    <property type="evidence" value="ECO:0007669"/>
    <property type="project" value="InterPro"/>
</dbReference>
<feature type="region of interest" description="Disordered" evidence="5">
    <location>
        <begin position="154"/>
        <end position="177"/>
    </location>
</feature>
<dbReference type="InterPro" id="IPR029063">
    <property type="entry name" value="SAM-dependent_MTases_sf"/>
</dbReference>
<dbReference type="GO" id="GO:0005739">
    <property type="term" value="C:mitochondrion"/>
    <property type="evidence" value="ECO:0007669"/>
    <property type="project" value="TreeGrafter"/>
</dbReference>
<accession>A0AAV2Z5V3</accession>